<dbReference type="Proteomes" id="UP001159042">
    <property type="component" value="Unassembled WGS sequence"/>
</dbReference>
<reference evidence="1 2" key="1">
    <citation type="journal article" date="2023" name="Insect Mol. Biol.">
        <title>Genome sequencing provides insights into the evolution of gene families encoding plant cell wall-degrading enzymes in longhorned beetles.</title>
        <authorList>
            <person name="Shin N.R."/>
            <person name="Okamura Y."/>
            <person name="Kirsch R."/>
            <person name="Pauchet Y."/>
        </authorList>
    </citation>
    <scope>NUCLEOTIDE SEQUENCE [LARGE SCALE GENOMIC DNA]</scope>
    <source>
        <strain evidence="1">EAD_L_NR</strain>
    </source>
</reference>
<evidence type="ECO:0000313" key="2">
    <source>
        <dbReference type="Proteomes" id="UP001159042"/>
    </source>
</evidence>
<proteinExistence type="predicted"/>
<evidence type="ECO:0000313" key="1">
    <source>
        <dbReference type="EMBL" id="KAJ8916475.1"/>
    </source>
</evidence>
<protein>
    <recommendedName>
        <fullName evidence="3">Transposase</fullName>
    </recommendedName>
</protein>
<evidence type="ECO:0008006" key="3">
    <source>
        <dbReference type="Google" id="ProtNLM"/>
    </source>
</evidence>
<sequence>MDHNSIYHGFNKPNDANKFLEEFVSEVIYLTQHGLSFKERKYSFKVKGFICDVPAKCFILYTKGHSGYYSCTKCDVEGHYSNGRVCFPHSNFRLRTDNSFRQKSQEEHHTGSSILETIPGPNMVNDFALDPMHLLYLGVVKKLITLWCFGKPPSKLSAFQINLISDKLLSIKSDIPCEFNRKPRSLNDNKRWKATEFRQFILYTGPVVLQSVLKKDVYLNFLSLHIALTILSNDKLHKSYIEYAHSLLEYFVNGFIILYGEESVSHNVHNLLHLYAMIQNISEVWKNISLLKLIHKKEKPLEQIILRKIEMDKVFYNKPSKPSDKPQFSQEHSDGPTHNFTCSLQFQKVVFSKFTLKISEPDNCYRLTDGSIILIKNFVVINEKRYVLGSKINNVQDFYTKPCPSSHFGIYSFYLRDIVDALKKWDVDEIDIKYTKIKLDDMFILFPLLHM</sequence>
<dbReference type="PANTHER" id="PTHR33053:SF24">
    <property type="entry name" value="TRANSPOSASE DOMAIN-CONTAINING PROTEIN"/>
    <property type="match status" value="1"/>
</dbReference>
<organism evidence="1 2">
    <name type="scientific">Exocentrus adspersus</name>
    <dbReference type="NCBI Taxonomy" id="1586481"/>
    <lineage>
        <taxon>Eukaryota</taxon>
        <taxon>Metazoa</taxon>
        <taxon>Ecdysozoa</taxon>
        <taxon>Arthropoda</taxon>
        <taxon>Hexapoda</taxon>
        <taxon>Insecta</taxon>
        <taxon>Pterygota</taxon>
        <taxon>Neoptera</taxon>
        <taxon>Endopterygota</taxon>
        <taxon>Coleoptera</taxon>
        <taxon>Polyphaga</taxon>
        <taxon>Cucujiformia</taxon>
        <taxon>Chrysomeloidea</taxon>
        <taxon>Cerambycidae</taxon>
        <taxon>Lamiinae</taxon>
        <taxon>Acanthocinini</taxon>
        <taxon>Exocentrus</taxon>
    </lineage>
</organism>
<dbReference type="AlphaFoldDB" id="A0AAV8VRH6"/>
<dbReference type="PANTHER" id="PTHR33053">
    <property type="entry name" value="PROTEIN, PUTATIVE-RELATED"/>
    <property type="match status" value="1"/>
</dbReference>
<accession>A0AAV8VRH6</accession>
<gene>
    <name evidence="1" type="ORF">NQ315_014694</name>
</gene>
<dbReference type="EMBL" id="JANEYG010000042">
    <property type="protein sequence ID" value="KAJ8916475.1"/>
    <property type="molecule type" value="Genomic_DNA"/>
</dbReference>
<comment type="caution">
    <text evidence="1">The sequence shown here is derived from an EMBL/GenBank/DDBJ whole genome shotgun (WGS) entry which is preliminary data.</text>
</comment>
<keyword evidence="2" id="KW-1185">Reference proteome</keyword>
<name>A0AAV8VRH6_9CUCU</name>